<organism evidence="3 4">
    <name type="scientific">Rubritalea spongiae</name>
    <dbReference type="NCBI Taxonomy" id="430797"/>
    <lineage>
        <taxon>Bacteria</taxon>
        <taxon>Pseudomonadati</taxon>
        <taxon>Verrucomicrobiota</taxon>
        <taxon>Verrucomicrobiia</taxon>
        <taxon>Verrucomicrobiales</taxon>
        <taxon>Rubritaleaceae</taxon>
        <taxon>Rubritalea</taxon>
    </lineage>
</organism>
<evidence type="ECO:0000256" key="1">
    <source>
        <dbReference type="SAM" id="SignalP"/>
    </source>
</evidence>
<evidence type="ECO:0000313" key="3">
    <source>
        <dbReference type="EMBL" id="MFD2277411.1"/>
    </source>
</evidence>
<dbReference type="RefSeq" id="WP_377093796.1">
    <property type="nucleotide sequence ID" value="NZ_JBHSJM010000001.1"/>
</dbReference>
<dbReference type="InterPro" id="IPR013424">
    <property type="entry name" value="Ice-binding_C"/>
</dbReference>
<dbReference type="EMBL" id="JBHUJC010000041">
    <property type="protein sequence ID" value="MFD2277411.1"/>
    <property type="molecule type" value="Genomic_DNA"/>
</dbReference>
<sequence length="218" mass="22740">MKTSKFEIKSQAPWLAGALVATAGSSQAANVQITLTGNQVSNALGDTLDADVTGDGVDDMWERGFVSSTSTAMVFANLNINRHSGGSDFIILAANYDLPKGFGLKPSGFDISMGWLYSSAAGSIDRLIDIQFTDERINGGATTNAWLDVTVKNVSTTNHSVSLNRVVFDDAGTAAPDGIVAGGLAEEEWTTVPEPSSLAMLALGAGGLLVRRKREAAA</sequence>
<protein>
    <submittedName>
        <fullName evidence="3">PEP-CTERM sorting domain-containing protein</fullName>
    </submittedName>
</protein>
<gene>
    <name evidence="3" type="ORF">ACFSQZ_13100</name>
</gene>
<reference evidence="4" key="1">
    <citation type="journal article" date="2019" name="Int. J. Syst. Evol. Microbiol.">
        <title>The Global Catalogue of Microorganisms (GCM) 10K type strain sequencing project: providing services to taxonomists for standard genome sequencing and annotation.</title>
        <authorList>
            <consortium name="The Broad Institute Genomics Platform"/>
            <consortium name="The Broad Institute Genome Sequencing Center for Infectious Disease"/>
            <person name="Wu L."/>
            <person name="Ma J."/>
        </authorList>
    </citation>
    <scope>NUCLEOTIDE SEQUENCE [LARGE SCALE GENOMIC DNA]</scope>
    <source>
        <strain evidence="4">JCM 16545</strain>
    </source>
</reference>
<feature type="domain" description="Ice-binding protein C-terminal" evidence="2">
    <location>
        <begin position="191"/>
        <end position="213"/>
    </location>
</feature>
<accession>A0ABW5E453</accession>
<keyword evidence="1" id="KW-0732">Signal</keyword>
<keyword evidence="4" id="KW-1185">Reference proteome</keyword>
<evidence type="ECO:0000313" key="4">
    <source>
        <dbReference type="Proteomes" id="UP001597297"/>
    </source>
</evidence>
<name>A0ABW5E453_9BACT</name>
<dbReference type="Pfam" id="PF07589">
    <property type="entry name" value="PEP-CTERM"/>
    <property type="match status" value="1"/>
</dbReference>
<feature type="chain" id="PRO_5045300719" evidence="1">
    <location>
        <begin position="29"/>
        <end position="218"/>
    </location>
</feature>
<proteinExistence type="predicted"/>
<dbReference type="Proteomes" id="UP001597297">
    <property type="component" value="Unassembled WGS sequence"/>
</dbReference>
<feature type="signal peptide" evidence="1">
    <location>
        <begin position="1"/>
        <end position="28"/>
    </location>
</feature>
<evidence type="ECO:0000259" key="2">
    <source>
        <dbReference type="Pfam" id="PF07589"/>
    </source>
</evidence>
<dbReference type="NCBIfam" id="TIGR02595">
    <property type="entry name" value="PEP_CTERM"/>
    <property type="match status" value="1"/>
</dbReference>
<comment type="caution">
    <text evidence="3">The sequence shown here is derived from an EMBL/GenBank/DDBJ whole genome shotgun (WGS) entry which is preliminary data.</text>
</comment>